<gene>
    <name evidence="3" type="primary">CG8979_7</name>
    <name evidence="3" type="ORF">c0_g1_i2</name>
</gene>
<evidence type="ECO:0000256" key="1">
    <source>
        <dbReference type="SAM" id="MobiDB-lite"/>
    </source>
</evidence>
<dbReference type="Pfam" id="PF11566">
    <property type="entry name" value="PI31_Prot_N"/>
    <property type="match status" value="1"/>
</dbReference>
<keyword evidence="3" id="KW-0647">Proteasome</keyword>
<dbReference type="EMBL" id="GDHF01025408">
    <property type="protein sequence ID" value="JAI26906.1"/>
    <property type="molecule type" value="Transcribed_RNA"/>
</dbReference>
<dbReference type="InterPro" id="IPR021625">
    <property type="entry name" value="PI31_Prot_N"/>
</dbReference>
<sequence>MSRKLTPTTLQRESKQSWKSSKSSNPSKSTINSKTKVKMAIEKPDKPEKNTKRVNDVMEAKVEPETETPKPLQRVTSADTVNGKEEHDDKETKKCFDDWKEFYLQIYGTIKSKSDLIIAFTHYILMKNGFRCLGLGDDRTYSDDEVGTIYMPEGWSQFSKYSLRYIYNRMLYILIGVHLDHRLLINFLNTRTNVVTNITVFPEITVRATCGGSINVLIPFPEKLAQSLYSNLIQTFTDMQACDRPPKILSRTKQQSNPWDELAARRSKDVYPILEEDNISEIEESQEVQTLDGQAQKHASWADGKPQAANIGVMNSLKTRLDETVEPVKDAIVSYVEAMVNNWFSLYGNEIMKSGKLAIQDLADQRQMIEKYMNFAKPVAEPKSGFVIYNTKVTLDDSKQIFLRDTVEKSKLDLKVASNVNAELKKSLTETAHVSKLPNVKEEHTNNPKPTNAIEATLVTEASRVKTRNYYKNIRPKIDSGIRSDKTMISPPQQRAKKTAEVSVTAERNTHNSTNIHTEPKVVTVLKPALKKVRPQVISGIQTEKDIKKAYKAYVLETAKRNTANNRGKGGTSINSSQQNSQINVDGKLKNKRFKHKATPASKNFKNNAAKSSISNSIDTTESQVKLNRSSPIKKIRFNLLKTNETPSYLSSLWPSTYKSLENLLKSSFPFREQPREPGGSTDPKELLNKYDLKNDLDGIIYSKDTNDRAETENKPNKECIYDLDKDGENLKATSNLLQTIEEHFAEQIEAKRLELLEMVRRRDLPGIMDNNEDAELKNNFLNAEHEEDVGCFVQPADEWAQWEFKKRLKEIREKEVLNALNNKKVNFNE</sequence>
<feature type="compositionally biased region" description="Low complexity" evidence="1">
    <location>
        <begin position="573"/>
        <end position="584"/>
    </location>
</feature>
<feature type="compositionally biased region" description="Low complexity" evidence="1">
    <location>
        <begin position="17"/>
        <end position="34"/>
    </location>
</feature>
<dbReference type="OrthoDB" id="68090at2759"/>
<name>A0A0K8UK34_BACLA</name>
<organism evidence="3">
    <name type="scientific">Bactrocera latifrons</name>
    <name type="common">Malaysian fruit fly</name>
    <name type="synonym">Chaetodacus latifrons</name>
    <dbReference type="NCBI Taxonomy" id="174628"/>
    <lineage>
        <taxon>Eukaryota</taxon>
        <taxon>Metazoa</taxon>
        <taxon>Ecdysozoa</taxon>
        <taxon>Arthropoda</taxon>
        <taxon>Hexapoda</taxon>
        <taxon>Insecta</taxon>
        <taxon>Pterygota</taxon>
        <taxon>Neoptera</taxon>
        <taxon>Endopterygota</taxon>
        <taxon>Diptera</taxon>
        <taxon>Brachycera</taxon>
        <taxon>Muscomorpha</taxon>
        <taxon>Tephritoidea</taxon>
        <taxon>Tephritidae</taxon>
        <taxon>Bactrocera</taxon>
        <taxon>Bactrocera</taxon>
    </lineage>
</organism>
<reference evidence="3" key="1">
    <citation type="submission" date="2015-06" db="EMBL/GenBank/DDBJ databases">
        <authorList>
            <person name="Hoefler B.C."/>
            <person name="Straight P.D."/>
        </authorList>
    </citation>
    <scope>NUCLEOTIDE SEQUENCE</scope>
</reference>
<feature type="domain" description="PI31 proteasome regulator N-terminal" evidence="2">
    <location>
        <begin position="109"/>
        <end position="210"/>
    </location>
</feature>
<accession>A0A0K8UK34</accession>
<feature type="compositionally biased region" description="Low complexity" evidence="1">
    <location>
        <begin position="601"/>
        <end position="618"/>
    </location>
</feature>
<feature type="region of interest" description="Disordered" evidence="1">
    <location>
        <begin position="563"/>
        <end position="621"/>
    </location>
</feature>
<proteinExistence type="predicted"/>
<dbReference type="AlphaFoldDB" id="A0A0K8UK34"/>
<dbReference type="Gene3D" id="3.40.1000.30">
    <property type="match status" value="1"/>
</dbReference>
<feature type="region of interest" description="Disordered" evidence="1">
    <location>
        <begin position="1"/>
        <end position="86"/>
    </location>
</feature>
<feature type="region of interest" description="Disordered" evidence="1">
    <location>
        <begin position="482"/>
        <end position="501"/>
    </location>
</feature>
<protein>
    <submittedName>
        <fullName evidence="3">Putative proteasome inhibitor</fullName>
    </submittedName>
</protein>
<dbReference type="GO" id="GO:0000502">
    <property type="term" value="C:proteasome complex"/>
    <property type="evidence" value="ECO:0007669"/>
    <property type="project" value="UniProtKB-KW"/>
</dbReference>
<feature type="compositionally biased region" description="Basic and acidic residues" evidence="1">
    <location>
        <begin position="39"/>
        <end position="68"/>
    </location>
</feature>
<evidence type="ECO:0000313" key="3">
    <source>
        <dbReference type="EMBL" id="JAI26906.1"/>
    </source>
</evidence>
<feature type="compositionally biased region" description="Polar residues" evidence="1">
    <location>
        <begin position="1"/>
        <end position="11"/>
    </location>
</feature>
<evidence type="ECO:0000259" key="2">
    <source>
        <dbReference type="Pfam" id="PF11566"/>
    </source>
</evidence>